<dbReference type="InterPro" id="IPR035979">
    <property type="entry name" value="RBD_domain_sf"/>
</dbReference>
<keyword evidence="5" id="KW-1185">Reference proteome</keyword>
<dbReference type="AlphaFoldDB" id="A0A4P9WBY9"/>
<feature type="region of interest" description="Disordered" evidence="2">
    <location>
        <begin position="16"/>
        <end position="52"/>
    </location>
</feature>
<dbReference type="PROSITE" id="PS50102">
    <property type="entry name" value="RRM"/>
    <property type="match status" value="1"/>
</dbReference>
<proteinExistence type="predicted"/>
<dbReference type="InterPro" id="IPR012677">
    <property type="entry name" value="Nucleotide-bd_a/b_plait_sf"/>
</dbReference>
<organism evidence="4 5">
    <name type="scientific">Blyttiomyces helicus</name>
    <dbReference type="NCBI Taxonomy" id="388810"/>
    <lineage>
        <taxon>Eukaryota</taxon>
        <taxon>Fungi</taxon>
        <taxon>Fungi incertae sedis</taxon>
        <taxon>Chytridiomycota</taxon>
        <taxon>Chytridiomycota incertae sedis</taxon>
        <taxon>Chytridiomycetes</taxon>
        <taxon>Chytridiomycetes incertae sedis</taxon>
        <taxon>Blyttiomyces</taxon>
    </lineage>
</organism>
<evidence type="ECO:0000256" key="1">
    <source>
        <dbReference type="PROSITE-ProRule" id="PRU00176"/>
    </source>
</evidence>
<protein>
    <recommendedName>
        <fullName evidence="3">RRM domain-containing protein</fullName>
    </recommendedName>
</protein>
<feature type="domain" description="RRM" evidence="3">
    <location>
        <begin position="793"/>
        <end position="911"/>
    </location>
</feature>
<dbReference type="Proteomes" id="UP000269721">
    <property type="component" value="Unassembled WGS sequence"/>
</dbReference>
<feature type="compositionally biased region" description="Low complexity" evidence="2">
    <location>
        <begin position="1185"/>
        <end position="1212"/>
    </location>
</feature>
<feature type="region of interest" description="Disordered" evidence="2">
    <location>
        <begin position="1142"/>
        <end position="1219"/>
    </location>
</feature>
<sequence length="1219" mass="129258">MPRPAAAAFAACKRLQTSSFSPRHNHNNCPRFSSTAAADQTPPPPPPQQEAALLPENADSAPAAPAPPTFSLGIASAPLMWPGRVDLSAFPDSKLPNLPTPTYDPKVGWPAPHVPVDPTAPLPLPTDRSLGPLVHYVHLLRKLRGKAPRGPGSDKLPLSEIDELVRASPSVFALSPADVILAFERIGAIPGAETLDRVHALLEHLGAAPASEGDAVRRTTEILLAALEARGVKPNAATLSHMIVANAHDPARALALLDRVRATSAGRPTPRAFAILARIFSEAKVSKSALWELWGMYWEWSSPRGRAAVTGKKGGKAKQPEARRPERDDMILLEAFLTAFAKTGDLYAVGKLLNRMSEVGEAFTPSTFAVILDAMAECASEKGFEQAVERMNAANIIYNRLMREFAHPRIQLAIVVQQIIPKDLPPNTPTQPSAILNAMLKFHVLNFKPLSAIRTHTHFTQLQIEPDHTTHMLILQACAAKRSSDTFILADEKGLEVGIETVRGRVRPQIEAQMRAGPESSGAVVGLHTWIALLVGIPKVRGAAPADVWECYGLLRDEFYPLWTESASTKKKPFVPSMEVIDALAWATGVSARQDALVQFADAVMQPATVRALYRLDGGDAKPLKRDDEPLRQVYEKMLTLWLDGGGDGAVVVHALADVREREKRVLGGMLEEEEARVKEVVAKARPGEIWKVMGDVDVGKGEVWKVVGDVKAGKVEEGKAKAKAGKGNGKAKANAKGVEGKAKIDPLEFADVSDPLCLRISLPPPPPPSPTTRTLNMMPGVMNPGGMQEEITTIFVVGFPDDMQEREFQNMFTFSSGFEAATLKIPSDGGLGGGLSGVPEEGGLGGGIMTGSFGSMGNGMGNGIGNGRKQIIGFAKFRTRLEALEARDVLSGRKVDAERGCVLKAEMAKKNLHTKRGLSNDPNHAFSLNQLAHLSRRGSKDIFPDPFYIGSPTLGFSLPRDLSTPNDFPSALDLCNIYGSSAEHDHPIITRSSPIGFSDSPYSHSERAAASSYGEYMDMRGGGMVSGRTPVLDPPSYEKPGPFDMLDTGSPLLPRMSQSLSSLSSDRGFSSALFNSDSLLPARFSSMSLGSGPVPISNGSGGGGGGGGGVPQLSSSLSSLSSSLVVGSPVGIQSPLAAHVHHHSLGQQLAQQQQQQQQNQAQNGGSHNGSAAPHGLGLSLLNLPATSGPTSASSSSSGAGTPATGSGATSPYTPASSP</sequence>
<dbReference type="Gene3D" id="3.30.70.330">
    <property type="match status" value="1"/>
</dbReference>
<evidence type="ECO:0000256" key="2">
    <source>
        <dbReference type="SAM" id="MobiDB-lite"/>
    </source>
</evidence>
<dbReference type="GO" id="GO:0003723">
    <property type="term" value="F:RNA binding"/>
    <property type="evidence" value="ECO:0007669"/>
    <property type="project" value="UniProtKB-UniRule"/>
</dbReference>
<feature type="compositionally biased region" description="Polar residues" evidence="2">
    <location>
        <begin position="16"/>
        <end position="38"/>
    </location>
</feature>
<feature type="compositionally biased region" description="Gly residues" evidence="2">
    <location>
        <begin position="1100"/>
        <end position="1111"/>
    </location>
</feature>
<feature type="region of interest" description="Disordered" evidence="2">
    <location>
        <begin position="1096"/>
        <end position="1117"/>
    </location>
</feature>
<keyword evidence="1" id="KW-0694">RNA-binding</keyword>
<dbReference type="InterPro" id="IPR011990">
    <property type="entry name" value="TPR-like_helical_dom_sf"/>
</dbReference>
<evidence type="ECO:0000313" key="5">
    <source>
        <dbReference type="Proteomes" id="UP000269721"/>
    </source>
</evidence>
<evidence type="ECO:0000259" key="3">
    <source>
        <dbReference type="PROSITE" id="PS50102"/>
    </source>
</evidence>
<gene>
    <name evidence="4" type="ORF">BDK51DRAFT_47281</name>
</gene>
<dbReference type="Gene3D" id="1.25.40.10">
    <property type="entry name" value="Tetratricopeptide repeat domain"/>
    <property type="match status" value="1"/>
</dbReference>
<dbReference type="OrthoDB" id="431169at2759"/>
<name>A0A4P9WBY9_9FUNG</name>
<reference evidence="5" key="1">
    <citation type="journal article" date="2018" name="Nat. Microbiol.">
        <title>Leveraging single-cell genomics to expand the fungal tree of life.</title>
        <authorList>
            <person name="Ahrendt S.R."/>
            <person name="Quandt C.A."/>
            <person name="Ciobanu D."/>
            <person name="Clum A."/>
            <person name="Salamov A."/>
            <person name="Andreopoulos B."/>
            <person name="Cheng J.F."/>
            <person name="Woyke T."/>
            <person name="Pelin A."/>
            <person name="Henrissat B."/>
            <person name="Reynolds N.K."/>
            <person name="Benny G.L."/>
            <person name="Smith M.E."/>
            <person name="James T.Y."/>
            <person name="Grigoriev I.V."/>
        </authorList>
    </citation>
    <scope>NUCLEOTIDE SEQUENCE [LARGE SCALE GENOMIC DNA]</scope>
</reference>
<feature type="non-terminal residue" evidence="4">
    <location>
        <position position="1219"/>
    </location>
</feature>
<feature type="compositionally biased region" description="Low complexity" evidence="2">
    <location>
        <begin position="1146"/>
        <end position="1165"/>
    </location>
</feature>
<evidence type="ECO:0000313" key="4">
    <source>
        <dbReference type="EMBL" id="RKO90014.1"/>
    </source>
</evidence>
<dbReference type="SUPFAM" id="SSF54928">
    <property type="entry name" value="RNA-binding domain, RBD"/>
    <property type="match status" value="1"/>
</dbReference>
<dbReference type="InterPro" id="IPR000504">
    <property type="entry name" value="RRM_dom"/>
</dbReference>
<dbReference type="EMBL" id="KZ995768">
    <property type="protein sequence ID" value="RKO90014.1"/>
    <property type="molecule type" value="Genomic_DNA"/>
</dbReference>
<accession>A0A4P9WBY9</accession>